<dbReference type="GO" id="GO:0035556">
    <property type="term" value="P:intracellular signal transduction"/>
    <property type="evidence" value="ECO:0007669"/>
    <property type="project" value="InterPro"/>
</dbReference>
<comment type="caution">
    <text evidence="2">The sequence shown here is derived from an EMBL/GenBank/DDBJ whole genome shotgun (WGS) entry which is preliminary data.</text>
</comment>
<dbReference type="EMBL" id="WSFO01000006">
    <property type="protein sequence ID" value="KAE9629620.1"/>
    <property type="molecule type" value="Genomic_DNA"/>
</dbReference>
<dbReference type="InterPro" id="IPR011990">
    <property type="entry name" value="TPR-like_helical_dom_sf"/>
</dbReference>
<dbReference type="InterPro" id="IPR050697">
    <property type="entry name" value="Adenylyl/Guanylyl_Cyclase_3/4"/>
</dbReference>
<dbReference type="SMART" id="SM00567">
    <property type="entry name" value="EZ_HEAT"/>
    <property type="match status" value="2"/>
</dbReference>
<gene>
    <name evidence="2" type="ORF">GP644_11430</name>
</gene>
<dbReference type="InterPro" id="IPR001054">
    <property type="entry name" value="A/G_cyclase"/>
</dbReference>
<evidence type="ECO:0000259" key="1">
    <source>
        <dbReference type="PROSITE" id="PS50125"/>
    </source>
</evidence>
<accession>A0A6A4RA23</accession>
<dbReference type="SUPFAM" id="SSF55073">
    <property type="entry name" value="Nucleotide cyclase"/>
    <property type="match status" value="1"/>
</dbReference>
<evidence type="ECO:0000313" key="2">
    <source>
        <dbReference type="EMBL" id="KAE9629620.1"/>
    </source>
</evidence>
<protein>
    <submittedName>
        <fullName evidence="2">Guanylyl cyclase</fullName>
    </submittedName>
</protein>
<reference evidence="2 3" key="1">
    <citation type="submission" date="2019-12" db="EMBL/GenBank/DDBJ databases">
        <authorList>
            <person name="Zhang Y.-J."/>
        </authorList>
    </citation>
    <scope>NUCLEOTIDE SEQUENCE [LARGE SCALE GENOMIC DNA]</scope>
    <source>
        <strain evidence="2 3">H18S-6</strain>
    </source>
</reference>
<dbReference type="InterPro" id="IPR029787">
    <property type="entry name" value="Nucleotide_cyclase"/>
</dbReference>
<sequence length="734" mass="79199">MTRRLAAILFYDVVGYSRAMGQDETATLTALKQTYSQIIQPLADCHQGRMIKVMGDGGFMEFTSAVDAVHFAICMQHSIGLANPHQVEGQRLSYRIGINIGDVVADGDDLYGDGVNIAARLEALADPGGICVHQSVREQIRGKLHLDFHDLGEVEVKNIEKPVRASSVEFNHLTAVVAALPVAHQTQAPKATKRWRTAAGLVAGLFILGGFGWWQISVPGPVPTEVERTALPLPDKPSLAVLPFANLSNDPTQEGFADGLTEDLITDLSRISGLFVVARNSTFVYKGQSVNIPLVAEELGVRYVLEGSARRSSDQVRVNAQLIDASTGGHIWAERYDGDVTDIFKVQDAFIRKIAKALAINLTMEEEQEIALGQTSDIEAREVFQAGWESFLEYSAEDNASAVDQFKKVLEIDPDYGRAHAALSLAYLRGCQLRWNKPLGLSAGEANAYAIRSLAETTERPSSLANVAASGVNLYNNRYEIAKIDATRAITQDPNDPEAYIAMAWSMVTTGQPELGLELIDRAMRLNPTYPSYYVFAQAMAYYSMGDLGQTAKILETALERDPKAEALAIIAAATYAHLQRFDEAHAALKLAAPEADQAALGAIAYIYHFPFEWEQRPEMVASVIDGLHLAALPPDKPIEYLLGRLQTGDTSKRRGAALILGISGLDAADTVPLLITALSDESKAVQGQAAVSLGKIGPAAESALPALAALKEVPIVGRKAQKAIVAISGSAQP</sequence>
<dbReference type="InterPro" id="IPR011989">
    <property type="entry name" value="ARM-like"/>
</dbReference>
<evidence type="ECO:0000313" key="3">
    <source>
        <dbReference type="Proteomes" id="UP000441586"/>
    </source>
</evidence>
<dbReference type="PANTHER" id="PTHR43081">
    <property type="entry name" value="ADENYLATE CYCLASE, TERMINAL-DIFFERENTIATION SPECIFIC-RELATED"/>
    <property type="match status" value="1"/>
</dbReference>
<dbReference type="InterPro" id="IPR004155">
    <property type="entry name" value="PBS_lyase_HEAT"/>
</dbReference>
<dbReference type="GO" id="GO:0006171">
    <property type="term" value="P:cAMP biosynthetic process"/>
    <property type="evidence" value="ECO:0007669"/>
    <property type="project" value="TreeGrafter"/>
</dbReference>
<dbReference type="RefSeq" id="WP_158979649.1">
    <property type="nucleotide sequence ID" value="NZ_WSFO01000006.1"/>
</dbReference>
<organism evidence="2 3">
    <name type="scientific">Parasedimentitalea maritima</name>
    <dbReference type="NCBI Taxonomy" id="2578117"/>
    <lineage>
        <taxon>Bacteria</taxon>
        <taxon>Pseudomonadati</taxon>
        <taxon>Pseudomonadota</taxon>
        <taxon>Alphaproteobacteria</taxon>
        <taxon>Rhodobacterales</taxon>
        <taxon>Paracoccaceae</taxon>
        <taxon>Parasedimentitalea</taxon>
    </lineage>
</organism>
<dbReference type="Proteomes" id="UP000441586">
    <property type="component" value="Unassembled WGS sequence"/>
</dbReference>
<dbReference type="CDD" id="cd07302">
    <property type="entry name" value="CHD"/>
    <property type="match status" value="1"/>
</dbReference>
<dbReference type="PROSITE" id="PS50125">
    <property type="entry name" value="GUANYLATE_CYCLASE_2"/>
    <property type="match status" value="1"/>
</dbReference>
<dbReference type="AlphaFoldDB" id="A0A6A4RA23"/>
<dbReference type="InterPro" id="IPR016024">
    <property type="entry name" value="ARM-type_fold"/>
</dbReference>
<dbReference type="PANTHER" id="PTHR43081:SF19">
    <property type="entry name" value="PH-SENSITIVE ADENYLATE CYCLASE RV1264"/>
    <property type="match status" value="1"/>
</dbReference>
<dbReference type="Gene3D" id="3.40.50.10070">
    <property type="entry name" value="TolB, N-terminal domain"/>
    <property type="match status" value="1"/>
</dbReference>
<dbReference type="SUPFAM" id="SSF48371">
    <property type="entry name" value="ARM repeat"/>
    <property type="match status" value="1"/>
</dbReference>
<feature type="domain" description="Guanylate cyclase" evidence="1">
    <location>
        <begin position="7"/>
        <end position="122"/>
    </location>
</feature>
<dbReference type="SUPFAM" id="SSF48452">
    <property type="entry name" value="TPR-like"/>
    <property type="match status" value="1"/>
</dbReference>
<dbReference type="Gene3D" id="1.25.10.10">
    <property type="entry name" value="Leucine-rich Repeat Variant"/>
    <property type="match status" value="1"/>
</dbReference>
<proteinExistence type="predicted"/>
<dbReference type="Pfam" id="PF00211">
    <property type="entry name" value="Guanylate_cyc"/>
    <property type="match status" value="1"/>
</dbReference>
<dbReference type="Pfam" id="PF13646">
    <property type="entry name" value="HEAT_2"/>
    <property type="match status" value="1"/>
</dbReference>
<dbReference type="Gene3D" id="1.25.40.10">
    <property type="entry name" value="Tetratricopeptide repeat domain"/>
    <property type="match status" value="1"/>
</dbReference>
<dbReference type="Gene3D" id="3.30.70.1230">
    <property type="entry name" value="Nucleotide cyclase"/>
    <property type="match status" value="1"/>
</dbReference>
<name>A0A6A4RA23_9RHOB</name>
<dbReference type="GO" id="GO:0004016">
    <property type="term" value="F:adenylate cyclase activity"/>
    <property type="evidence" value="ECO:0007669"/>
    <property type="project" value="UniProtKB-ARBA"/>
</dbReference>